<protein>
    <submittedName>
        <fullName evidence="3">Alpha/beta hydrolase</fullName>
    </submittedName>
</protein>
<gene>
    <name evidence="3" type="ORF">FNU76_12070</name>
</gene>
<dbReference type="KEGG" id="cari:FNU76_12070"/>
<dbReference type="AlphaFoldDB" id="A0A516SFU6"/>
<evidence type="ECO:0000313" key="4">
    <source>
        <dbReference type="Proteomes" id="UP000317550"/>
    </source>
</evidence>
<evidence type="ECO:0000259" key="2">
    <source>
        <dbReference type="Pfam" id="PF20434"/>
    </source>
</evidence>
<dbReference type="EMBL" id="CP041730">
    <property type="protein sequence ID" value="QDQ27037.1"/>
    <property type="molecule type" value="Genomic_DNA"/>
</dbReference>
<dbReference type="GO" id="GO:0016787">
    <property type="term" value="F:hydrolase activity"/>
    <property type="evidence" value="ECO:0007669"/>
    <property type="project" value="UniProtKB-KW"/>
</dbReference>
<dbReference type="Proteomes" id="UP000317550">
    <property type="component" value="Chromosome"/>
</dbReference>
<sequence length="255" mass="27492">MRGRGWEMCGSSGDIGSRVVRLRYGTAEAQCGELYLPDGRYAPVVCLLHGGYWRMPHGRDQMEPMARDLVRRGYAVWNLGYRRVGEVQPAWPACLEDVNCGVDRLADTDFGLDLDRVVLVGHSAGGHLALSCAASWPARRVRLLAAIGLAPVTDLLSSSADTALKAAIDALLADSAEAASPLQRLPIGLHQTLIHSLIDDGVPVAMSQSYAQRAYRAGDELELVELPGAGHMDFLDPDSAAYAALCQALRLYLHG</sequence>
<dbReference type="Gene3D" id="3.40.50.1820">
    <property type="entry name" value="alpha/beta hydrolase"/>
    <property type="match status" value="1"/>
</dbReference>
<keyword evidence="4" id="KW-1185">Reference proteome</keyword>
<dbReference type="SUPFAM" id="SSF53474">
    <property type="entry name" value="alpha/beta-Hydrolases"/>
    <property type="match status" value="1"/>
</dbReference>
<reference evidence="4" key="1">
    <citation type="submission" date="2019-07" db="EMBL/GenBank/DDBJ databases">
        <title>Chitinimonas sp. nov., isolated from Ny-Alesund, arctica soil.</title>
        <authorList>
            <person name="Xu Q."/>
            <person name="Peng F."/>
        </authorList>
    </citation>
    <scope>NUCLEOTIDE SEQUENCE [LARGE SCALE GENOMIC DNA]</scope>
    <source>
        <strain evidence="4">R3-44</strain>
    </source>
</reference>
<feature type="domain" description="BD-FAE-like" evidence="2">
    <location>
        <begin position="34"/>
        <end position="135"/>
    </location>
</feature>
<keyword evidence="1 3" id="KW-0378">Hydrolase</keyword>
<evidence type="ECO:0000256" key="1">
    <source>
        <dbReference type="ARBA" id="ARBA00022801"/>
    </source>
</evidence>
<accession>A0A516SFU6</accession>
<dbReference type="InterPro" id="IPR050300">
    <property type="entry name" value="GDXG_lipolytic_enzyme"/>
</dbReference>
<proteinExistence type="predicted"/>
<dbReference type="PANTHER" id="PTHR48081">
    <property type="entry name" value="AB HYDROLASE SUPERFAMILY PROTEIN C4A8.06C"/>
    <property type="match status" value="1"/>
</dbReference>
<name>A0A516SFU6_9NEIS</name>
<dbReference type="InterPro" id="IPR049492">
    <property type="entry name" value="BD-FAE-like_dom"/>
</dbReference>
<dbReference type="Pfam" id="PF20434">
    <property type="entry name" value="BD-FAE"/>
    <property type="match status" value="1"/>
</dbReference>
<organism evidence="3 4">
    <name type="scientific">Chitinimonas arctica</name>
    <dbReference type="NCBI Taxonomy" id="2594795"/>
    <lineage>
        <taxon>Bacteria</taxon>
        <taxon>Pseudomonadati</taxon>
        <taxon>Pseudomonadota</taxon>
        <taxon>Betaproteobacteria</taxon>
        <taxon>Neisseriales</taxon>
        <taxon>Chitinibacteraceae</taxon>
        <taxon>Chitinimonas</taxon>
    </lineage>
</organism>
<evidence type="ECO:0000313" key="3">
    <source>
        <dbReference type="EMBL" id="QDQ27037.1"/>
    </source>
</evidence>
<dbReference type="OrthoDB" id="255603at2"/>
<dbReference type="InterPro" id="IPR029058">
    <property type="entry name" value="AB_hydrolase_fold"/>
</dbReference>